<keyword evidence="1" id="KW-0472">Membrane</keyword>
<name>A0ABN3NHV3_9ACTN</name>
<sequence>MLSSRSARPDDGFTLVETMVSLALIGTVMAAVSAFFISGMSGSHGQVQRQVGAQLATDAMERVHSIPVTDIENALTTSFTPRAVVVNGVTFTQRWALCWQPATGGACVTPKPALAAAGALVKVTVSVTWDHPGCPANPTQPPRRTCEQASATLFATAVTEPVLKAA</sequence>
<evidence type="ECO:0000256" key="1">
    <source>
        <dbReference type="SAM" id="Phobius"/>
    </source>
</evidence>
<keyword evidence="3" id="KW-1185">Reference proteome</keyword>
<reference evidence="2 3" key="1">
    <citation type="journal article" date="2019" name="Int. J. Syst. Evol. Microbiol.">
        <title>The Global Catalogue of Microorganisms (GCM) 10K type strain sequencing project: providing services to taxonomists for standard genome sequencing and annotation.</title>
        <authorList>
            <consortium name="The Broad Institute Genomics Platform"/>
            <consortium name="The Broad Institute Genome Sequencing Center for Infectious Disease"/>
            <person name="Wu L."/>
            <person name="Ma J."/>
        </authorList>
    </citation>
    <scope>NUCLEOTIDE SEQUENCE [LARGE SCALE GENOMIC DNA]</scope>
    <source>
        <strain evidence="2 3">JCM 3367</strain>
    </source>
</reference>
<gene>
    <name evidence="2" type="ORF">GCM10010201_20240</name>
</gene>
<feature type="transmembrane region" description="Helical" evidence="1">
    <location>
        <begin position="20"/>
        <end position="40"/>
    </location>
</feature>
<accession>A0ABN3NHV3</accession>
<dbReference type="InterPro" id="IPR012902">
    <property type="entry name" value="N_methyl_site"/>
</dbReference>
<organism evidence="2 3">
    <name type="scientific">Pilimelia columellifera subsp. columellifera</name>
    <dbReference type="NCBI Taxonomy" id="706583"/>
    <lineage>
        <taxon>Bacteria</taxon>
        <taxon>Bacillati</taxon>
        <taxon>Actinomycetota</taxon>
        <taxon>Actinomycetes</taxon>
        <taxon>Micromonosporales</taxon>
        <taxon>Micromonosporaceae</taxon>
        <taxon>Pilimelia</taxon>
    </lineage>
</organism>
<dbReference type="NCBIfam" id="TIGR02532">
    <property type="entry name" value="IV_pilin_GFxxxE"/>
    <property type="match status" value="1"/>
</dbReference>
<evidence type="ECO:0000313" key="2">
    <source>
        <dbReference type="EMBL" id="GAA2522216.1"/>
    </source>
</evidence>
<dbReference type="Proteomes" id="UP001499978">
    <property type="component" value="Unassembled WGS sequence"/>
</dbReference>
<keyword evidence="1" id="KW-0812">Transmembrane</keyword>
<dbReference type="RefSeq" id="WP_344171579.1">
    <property type="nucleotide sequence ID" value="NZ_BAAARY010000007.1"/>
</dbReference>
<evidence type="ECO:0008006" key="4">
    <source>
        <dbReference type="Google" id="ProtNLM"/>
    </source>
</evidence>
<keyword evidence="1" id="KW-1133">Transmembrane helix</keyword>
<evidence type="ECO:0000313" key="3">
    <source>
        <dbReference type="Proteomes" id="UP001499978"/>
    </source>
</evidence>
<protein>
    <recommendedName>
        <fullName evidence="4">Prepilin-type N-terminal cleavage/methylation domain-containing protein</fullName>
    </recommendedName>
</protein>
<proteinExistence type="predicted"/>
<comment type="caution">
    <text evidence="2">The sequence shown here is derived from an EMBL/GenBank/DDBJ whole genome shotgun (WGS) entry which is preliminary data.</text>
</comment>
<dbReference type="EMBL" id="BAAARY010000007">
    <property type="protein sequence ID" value="GAA2522216.1"/>
    <property type="molecule type" value="Genomic_DNA"/>
</dbReference>
<dbReference type="Pfam" id="PF07963">
    <property type="entry name" value="N_methyl"/>
    <property type="match status" value="1"/>
</dbReference>